<reference evidence="2" key="1">
    <citation type="submission" date="2018-10" db="EMBL/GenBank/DDBJ databases">
        <authorList>
            <consortium name="GenomeTrakr network: Whole genome sequencing for foodborne pathogen traceback"/>
        </authorList>
    </citation>
    <scope>NUCLEOTIDE SEQUENCE</scope>
    <source>
        <strain evidence="2">FDA00013435</strain>
    </source>
</reference>
<accession>A0A5X3NW77</accession>
<feature type="chain" id="PRO_5025008133" evidence="1">
    <location>
        <begin position="22"/>
        <end position="352"/>
    </location>
</feature>
<proteinExistence type="predicted"/>
<dbReference type="AlphaFoldDB" id="A0A5X3NW77"/>
<protein>
    <submittedName>
        <fullName evidence="2">Pilus assembly protein</fullName>
    </submittedName>
</protein>
<feature type="signal peptide" evidence="1">
    <location>
        <begin position="1"/>
        <end position="21"/>
    </location>
</feature>
<comment type="caution">
    <text evidence="2">The sequence shown here is derived from an EMBL/GenBank/DDBJ whole genome shotgun (WGS) entry which is preliminary data.</text>
</comment>
<evidence type="ECO:0000313" key="2">
    <source>
        <dbReference type="EMBL" id="EBZ6050610.1"/>
    </source>
</evidence>
<organism evidence="2">
    <name type="scientific">Salmonella enterica subsp. enterica serovar Weslaco</name>
    <dbReference type="NCBI Taxonomy" id="1243597"/>
    <lineage>
        <taxon>Bacteria</taxon>
        <taxon>Pseudomonadati</taxon>
        <taxon>Pseudomonadota</taxon>
        <taxon>Gammaproteobacteria</taxon>
        <taxon>Enterobacterales</taxon>
        <taxon>Enterobacteriaceae</taxon>
        <taxon>Salmonella</taxon>
    </lineage>
</organism>
<dbReference type="EMBL" id="AAHRRA010000002">
    <property type="protein sequence ID" value="EBZ6050610.1"/>
    <property type="molecule type" value="Genomic_DNA"/>
</dbReference>
<keyword evidence="1" id="KW-0732">Signal</keyword>
<evidence type="ECO:0000256" key="1">
    <source>
        <dbReference type="SAM" id="SignalP"/>
    </source>
</evidence>
<name>A0A5X3NW77_SALET</name>
<sequence>MKKIISLIALIFSLYAIPSWALDCYQNSHGGASLVTTTLPSFAVPNNVAPGTKIWESDDLNVTVFCDNATHDNSDPNGVWKENIFMYVLDNFHNTNQDVINNPYLAFGVRINGVDYDIPDMKLDTGVCIDQRSDMGKDNYPYKQCNGSTLVKSNTFSVRFRLYVKFKAMPPQGTTYSLPPITTLAFDGSGGINTLPTARNLHYNIDGLSNIHFLDCGVDIRIYPESQIVNFGMIPEDNFASQPATAPFNVSTIKDATSECTEQFDVTTSFYTDDTLYDSTHLDMDNGLIMRIIDKTAQKDVQFNKYQPFGSYMPGDASSITHQYIAELTRNPSRQLELGTFSKDLIVKVNYQ</sequence>
<gene>
    <name evidence="2" type="ORF">D2118_03600</name>
</gene>
<dbReference type="RefSeq" id="WP_058109131.1">
    <property type="nucleotide sequence ID" value="NZ_NMOO01000007.1"/>
</dbReference>